<reference evidence="2 3" key="1">
    <citation type="journal article" date="2019" name="Int. J. Syst. Evol. Microbiol.">
        <title>The Global Catalogue of Microorganisms (GCM) 10K type strain sequencing project: providing services to taxonomists for standard genome sequencing and annotation.</title>
        <authorList>
            <consortium name="The Broad Institute Genomics Platform"/>
            <consortium name="The Broad Institute Genome Sequencing Center for Infectious Disease"/>
            <person name="Wu L."/>
            <person name="Ma J."/>
        </authorList>
    </citation>
    <scope>NUCLEOTIDE SEQUENCE [LARGE SCALE GENOMIC DNA]</scope>
    <source>
        <strain evidence="2 3">JCM 12393</strain>
    </source>
</reference>
<keyword evidence="3" id="KW-1185">Reference proteome</keyword>
<evidence type="ECO:0000313" key="2">
    <source>
        <dbReference type="EMBL" id="GAA1407420.1"/>
    </source>
</evidence>
<sequence>MNAAAAPGAPGIRLVRSIAEVGREAWDRISADRSVYLGHPWLDWAEQSDEYRSGYLLAEDPEGRLLGALPYYLWHGGTGVSMNQAYHPLDLLAVPRLGAAAEAERPLWLPLLLLGSRAGYHGGVLTDPALPGPHRALVIARLLEAARELADRSGAGATALLYAPEPHAAECLAALERHCPDATPPEHAPLSAEAVIPVDESARNHSGRRRREFQREARAFAASGGTVGRVRLSDCWREAGPLLGRLQRKYGEDDSDEAMTSYLEQQTAFLDPWSEVLVERRDGRLTGFALCYAWGDTLHVRAAGFDEDAGPYAYFNLGVYEPLRLAAERGLAWVDLGTGAYQGKLLRGAHLRPTHALVWPPTATSPQIRATLRLPGTDYQQATTAAHHP</sequence>
<protein>
    <recommendedName>
        <fullName evidence="1">BioF2-like acetyltransferase domain-containing protein</fullName>
    </recommendedName>
</protein>
<dbReference type="InterPro" id="IPR038740">
    <property type="entry name" value="BioF2-like_GNAT_dom"/>
</dbReference>
<dbReference type="Proteomes" id="UP001499863">
    <property type="component" value="Unassembled WGS sequence"/>
</dbReference>
<evidence type="ECO:0000259" key="1">
    <source>
        <dbReference type="Pfam" id="PF13480"/>
    </source>
</evidence>
<organism evidence="2 3">
    <name type="scientific">Kitasatospora putterlickiae</name>
    <dbReference type="NCBI Taxonomy" id="221725"/>
    <lineage>
        <taxon>Bacteria</taxon>
        <taxon>Bacillati</taxon>
        <taxon>Actinomycetota</taxon>
        <taxon>Actinomycetes</taxon>
        <taxon>Kitasatosporales</taxon>
        <taxon>Streptomycetaceae</taxon>
        <taxon>Kitasatospora</taxon>
    </lineage>
</organism>
<gene>
    <name evidence="2" type="ORF">GCM10009639_56190</name>
</gene>
<dbReference type="EMBL" id="BAAAKJ010000323">
    <property type="protein sequence ID" value="GAA1407420.1"/>
    <property type="molecule type" value="Genomic_DNA"/>
</dbReference>
<proteinExistence type="predicted"/>
<comment type="caution">
    <text evidence="2">The sequence shown here is derived from an EMBL/GenBank/DDBJ whole genome shotgun (WGS) entry which is preliminary data.</text>
</comment>
<evidence type="ECO:0000313" key="3">
    <source>
        <dbReference type="Proteomes" id="UP001499863"/>
    </source>
</evidence>
<name>A0ABN1YEA2_9ACTN</name>
<dbReference type="RefSeq" id="WP_344342217.1">
    <property type="nucleotide sequence ID" value="NZ_BAAAKJ010000323.1"/>
</dbReference>
<feature type="domain" description="BioF2-like acetyltransferase" evidence="1">
    <location>
        <begin position="208"/>
        <end position="342"/>
    </location>
</feature>
<dbReference type="InterPro" id="IPR016181">
    <property type="entry name" value="Acyl_CoA_acyltransferase"/>
</dbReference>
<dbReference type="SUPFAM" id="SSF55729">
    <property type="entry name" value="Acyl-CoA N-acyltransferases (Nat)"/>
    <property type="match status" value="1"/>
</dbReference>
<dbReference type="Pfam" id="PF13480">
    <property type="entry name" value="Acetyltransf_6"/>
    <property type="match status" value="1"/>
</dbReference>
<accession>A0ABN1YEA2</accession>